<proteinExistence type="predicted"/>
<evidence type="ECO:0000256" key="1">
    <source>
        <dbReference type="SAM" id="MobiDB-lite"/>
    </source>
</evidence>
<evidence type="ECO:0000313" key="3">
    <source>
        <dbReference type="Proteomes" id="UP000032134"/>
    </source>
</evidence>
<evidence type="ECO:0000313" key="2">
    <source>
        <dbReference type="EMBL" id="AJK27957.1"/>
    </source>
</evidence>
<dbReference type="EMBL" id="KP296795">
    <property type="protein sequence ID" value="AJK27957.1"/>
    <property type="molecule type" value="Genomic_DNA"/>
</dbReference>
<feature type="region of interest" description="Disordered" evidence="1">
    <location>
        <begin position="20"/>
        <end position="40"/>
    </location>
</feature>
<accession>A0A0C5AF55</accession>
<protein>
    <submittedName>
        <fullName evidence="2">Uncharacterized protein</fullName>
    </submittedName>
</protein>
<gene>
    <name evidence="2" type="ORF">SHELLY_37</name>
</gene>
<sequence length="40" mass="4650">MLASIRVYIQHLNSGNPLKATTEIERKKKTLPSFNPQRLR</sequence>
<name>A0A0C5AF55_9CAUD</name>
<organism evidence="2 3">
    <name type="scientific">Paenibacillus phage Shelly</name>
    <dbReference type="NCBI Taxonomy" id="1589754"/>
    <lineage>
        <taxon>Viruses</taxon>
        <taxon>Duplodnaviria</taxon>
        <taxon>Heunggongvirae</taxon>
        <taxon>Uroviricota</taxon>
        <taxon>Caudoviricetes</taxon>
        <taxon>Fernvirus</taxon>
        <taxon>Fernvirus shelly</taxon>
    </lineage>
</organism>
<keyword evidence="3" id="KW-1185">Reference proteome</keyword>
<reference evidence="2 3" key="1">
    <citation type="journal article" date="2015" name="Genome Announc.">
        <title>Genome Sequences of Six Paenibacillus larvae Siphoviridae Phages.</title>
        <authorList>
            <person name="Carson S."/>
            <person name="Bruff E."/>
            <person name="DeFoor W."/>
            <person name="Dums J."/>
            <person name="Groth A."/>
            <person name="Hatfield T."/>
            <person name="Iyer A."/>
            <person name="Joshi K."/>
            <person name="McAdams S."/>
            <person name="Miles D."/>
            <person name="Miller D."/>
            <person name="Oufkir A."/>
            <person name="Raynor B."/>
            <person name="Riley S."/>
            <person name="Roland S."/>
            <person name="Rozier H."/>
            <person name="Talley S."/>
            <person name="Miller E.S."/>
        </authorList>
    </citation>
    <scope>NUCLEOTIDE SEQUENCE [LARGE SCALE GENOMIC DNA]</scope>
</reference>
<dbReference type="Proteomes" id="UP000032134">
    <property type="component" value="Segment"/>
</dbReference>